<feature type="binding site" evidence="6">
    <location>
        <position position="107"/>
    </location>
    <ligand>
        <name>Ca(2+)</name>
        <dbReference type="ChEBI" id="CHEBI:29108"/>
        <label>1</label>
    </ligand>
</feature>
<keyword evidence="4" id="KW-0041">Annexin</keyword>
<dbReference type="STRING" id="4232.A0A251SQZ5"/>
<dbReference type="PANTHER" id="PTHR10502:SF220">
    <property type="entry name" value="ANNEXIN D2"/>
    <property type="match status" value="1"/>
</dbReference>
<organism evidence="7 8">
    <name type="scientific">Helianthus annuus</name>
    <name type="common">Common sunflower</name>
    <dbReference type="NCBI Taxonomy" id="4232"/>
    <lineage>
        <taxon>Eukaryota</taxon>
        <taxon>Viridiplantae</taxon>
        <taxon>Streptophyta</taxon>
        <taxon>Embryophyta</taxon>
        <taxon>Tracheophyta</taxon>
        <taxon>Spermatophyta</taxon>
        <taxon>Magnoliopsida</taxon>
        <taxon>eudicotyledons</taxon>
        <taxon>Gunneridae</taxon>
        <taxon>Pentapetalae</taxon>
        <taxon>asterids</taxon>
        <taxon>campanulids</taxon>
        <taxon>Asterales</taxon>
        <taxon>Asteraceae</taxon>
        <taxon>Asteroideae</taxon>
        <taxon>Heliantheae alliance</taxon>
        <taxon>Heliantheae</taxon>
        <taxon>Helianthus</taxon>
    </lineage>
</organism>
<dbReference type="PRINTS" id="PR01814">
    <property type="entry name" value="ANNEXINPLANT"/>
</dbReference>
<dbReference type="AlphaFoldDB" id="A0A251SQZ5"/>
<feature type="binding site" evidence="6">
    <location>
        <position position="105"/>
    </location>
    <ligand>
        <name>Ca(2+)</name>
        <dbReference type="ChEBI" id="CHEBI:29108"/>
        <label>1</label>
    </ligand>
</feature>
<dbReference type="Gene3D" id="1.10.220.10">
    <property type="entry name" value="Annexin"/>
    <property type="match status" value="2"/>
</dbReference>
<keyword evidence="5" id="KW-0111">Calcium/phospholipid-binding</keyword>
<keyword evidence="2" id="KW-0677">Repeat</keyword>
<name>A0A251SQZ5_HELAN</name>
<keyword evidence="1 6" id="KW-0479">Metal-binding</keyword>
<dbReference type="InterPro" id="IPR037104">
    <property type="entry name" value="Annexin_sf"/>
</dbReference>
<dbReference type="FunFam" id="1.10.220.10:FF:000001">
    <property type="entry name" value="Annexin"/>
    <property type="match status" value="1"/>
</dbReference>
<feature type="binding site" evidence="6">
    <location>
        <position position="153"/>
    </location>
    <ligand>
        <name>Ca(2+)</name>
        <dbReference type="ChEBI" id="CHEBI:29108"/>
        <label>1</label>
    </ligand>
</feature>
<evidence type="ECO:0000256" key="4">
    <source>
        <dbReference type="ARBA" id="ARBA00023216"/>
    </source>
</evidence>
<dbReference type="SMART" id="SM00335">
    <property type="entry name" value="ANX"/>
    <property type="match status" value="1"/>
</dbReference>
<dbReference type="Proteomes" id="UP000215914">
    <property type="component" value="Chromosome 13"/>
</dbReference>
<evidence type="ECO:0000256" key="5">
    <source>
        <dbReference type="ARBA" id="ARBA00023302"/>
    </source>
</evidence>
<accession>A0A251SQZ5</accession>
<gene>
    <name evidence="7" type="ORF">HannXRQ_Chr13g0394251</name>
</gene>
<evidence type="ECO:0000256" key="2">
    <source>
        <dbReference type="ARBA" id="ARBA00022737"/>
    </source>
</evidence>
<dbReference type="PANTHER" id="PTHR10502">
    <property type="entry name" value="ANNEXIN"/>
    <property type="match status" value="1"/>
</dbReference>
<keyword evidence="8" id="KW-1185">Reference proteome</keyword>
<feature type="binding site" evidence="6">
    <location>
        <position position="148"/>
    </location>
    <ligand>
        <name>Ca(2+)</name>
        <dbReference type="ChEBI" id="CHEBI:29108"/>
        <label>1</label>
    </ligand>
</feature>
<dbReference type="InterPro" id="IPR009118">
    <property type="entry name" value="AnnexinD_plant"/>
</dbReference>
<evidence type="ECO:0000256" key="1">
    <source>
        <dbReference type="ARBA" id="ARBA00022723"/>
    </source>
</evidence>
<dbReference type="InterPro" id="IPR018502">
    <property type="entry name" value="Annexin_repeat"/>
</dbReference>
<dbReference type="PROSITE" id="PS51897">
    <property type="entry name" value="ANNEXIN_2"/>
    <property type="match status" value="1"/>
</dbReference>
<feature type="binding site" evidence="6">
    <location>
        <position position="103"/>
    </location>
    <ligand>
        <name>Ca(2+)</name>
        <dbReference type="ChEBI" id="CHEBI:29108"/>
        <label>1</label>
    </ligand>
</feature>
<proteinExistence type="predicted"/>
<protein>
    <submittedName>
        <fullName evidence="7">Putative annexin</fullName>
    </submittedName>
</protein>
<dbReference type="InParanoid" id="A0A251SQZ5"/>
<dbReference type="SUPFAM" id="SSF47874">
    <property type="entry name" value="Annexin"/>
    <property type="match status" value="1"/>
</dbReference>
<keyword evidence="3 6" id="KW-0106">Calcium</keyword>
<sequence>MEENVAHHTSGDFRKLLVPFVSAFQYEGDEVNMTLAKTKGRTFHEKICDKAYSDDGLIQILATRSKSQLNATFNHYNNQFGDAITKCLTVPEKYYQKVLRLAINKLGTDERALTRVVVTRAEVDLQRIAEEYKRRNNMPLDRAITEDTSRDYEKMLLALMGHGDAC</sequence>
<evidence type="ECO:0000256" key="3">
    <source>
        <dbReference type="ARBA" id="ARBA00022837"/>
    </source>
</evidence>
<reference evidence="8" key="1">
    <citation type="journal article" date="2017" name="Nature">
        <title>The sunflower genome provides insights into oil metabolism, flowering and Asterid evolution.</title>
        <authorList>
            <person name="Badouin H."/>
            <person name="Gouzy J."/>
            <person name="Grassa C.J."/>
            <person name="Murat F."/>
            <person name="Staton S.E."/>
            <person name="Cottret L."/>
            <person name="Lelandais-Briere C."/>
            <person name="Owens G.L."/>
            <person name="Carrere S."/>
            <person name="Mayjonade B."/>
            <person name="Legrand L."/>
            <person name="Gill N."/>
            <person name="Kane N.C."/>
            <person name="Bowers J.E."/>
            <person name="Hubner S."/>
            <person name="Bellec A."/>
            <person name="Berard A."/>
            <person name="Berges H."/>
            <person name="Blanchet N."/>
            <person name="Boniface M.C."/>
            <person name="Brunel D."/>
            <person name="Catrice O."/>
            <person name="Chaidir N."/>
            <person name="Claudel C."/>
            <person name="Donnadieu C."/>
            <person name="Faraut T."/>
            <person name="Fievet G."/>
            <person name="Helmstetter N."/>
            <person name="King M."/>
            <person name="Knapp S.J."/>
            <person name="Lai Z."/>
            <person name="Le Paslier M.C."/>
            <person name="Lippi Y."/>
            <person name="Lorenzon L."/>
            <person name="Mandel J.R."/>
            <person name="Marage G."/>
            <person name="Marchand G."/>
            <person name="Marquand E."/>
            <person name="Bret-Mestries E."/>
            <person name="Morien E."/>
            <person name="Nambeesan S."/>
            <person name="Nguyen T."/>
            <person name="Pegot-Espagnet P."/>
            <person name="Pouilly N."/>
            <person name="Raftis F."/>
            <person name="Sallet E."/>
            <person name="Schiex T."/>
            <person name="Thomas J."/>
            <person name="Vandecasteele C."/>
            <person name="Vares D."/>
            <person name="Vear F."/>
            <person name="Vautrin S."/>
            <person name="Crespi M."/>
            <person name="Mangin B."/>
            <person name="Burke J.M."/>
            <person name="Salse J."/>
            <person name="Munos S."/>
            <person name="Vincourt P."/>
            <person name="Rieseberg L.H."/>
            <person name="Langlade N.B."/>
        </authorList>
    </citation>
    <scope>NUCLEOTIDE SEQUENCE [LARGE SCALE GENOMIC DNA]</scope>
    <source>
        <strain evidence="8">cv. SF193</strain>
    </source>
</reference>
<dbReference type="GO" id="GO:0005544">
    <property type="term" value="F:calcium-dependent phospholipid binding"/>
    <property type="evidence" value="ECO:0007669"/>
    <property type="project" value="UniProtKB-KW"/>
</dbReference>
<dbReference type="OMA" id="MEENVAH"/>
<dbReference type="Pfam" id="PF00191">
    <property type="entry name" value="Annexin"/>
    <property type="match status" value="2"/>
</dbReference>
<evidence type="ECO:0000313" key="7">
    <source>
        <dbReference type="EMBL" id="OTG00726.1"/>
    </source>
</evidence>
<dbReference type="InterPro" id="IPR018252">
    <property type="entry name" value="Annexin_repeat_CS"/>
</dbReference>
<evidence type="ECO:0000313" key="8">
    <source>
        <dbReference type="Proteomes" id="UP000215914"/>
    </source>
</evidence>
<dbReference type="GO" id="GO:0005509">
    <property type="term" value="F:calcium ion binding"/>
    <property type="evidence" value="ECO:0007669"/>
    <property type="project" value="InterPro"/>
</dbReference>
<dbReference type="PROSITE" id="PS00223">
    <property type="entry name" value="ANNEXIN_1"/>
    <property type="match status" value="1"/>
</dbReference>
<dbReference type="EMBL" id="CM007902">
    <property type="protein sequence ID" value="OTG00726.1"/>
    <property type="molecule type" value="Genomic_DNA"/>
</dbReference>
<feature type="binding site" evidence="6">
    <location>
        <position position="147"/>
    </location>
    <ligand>
        <name>Ca(2+)</name>
        <dbReference type="ChEBI" id="CHEBI:29108"/>
        <label>1</label>
    </ligand>
</feature>
<evidence type="ECO:0000256" key="6">
    <source>
        <dbReference type="PIRSR" id="PIRSR609118-1"/>
    </source>
</evidence>